<dbReference type="EMBL" id="JAKUCV010004869">
    <property type="protein sequence ID" value="KAJ4833759.1"/>
    <property type="molecule type" value="Genomic_DNA"/>
</dbReference>
<dbReference type="PANTHER" id="PTHR34575:SF6">
    <property type="entry name" value="EXPRESSED PROTEIN"/>
    <property type="match status" value="1"/>
</dbReference>
<feature type="compositionally biased region" description="Polar residues" evidence="1">
    <location>
        <begin position="55"/>
        <end position="69"/>
    </location>
</feature>
<dbReference type="PANTHER" id="PTHR34575">
    <property type="entry name" value="PROTEIN PAM68, CHLOROPLASTIC"/>
    <property type="match status" value="1"/>
</dbReference>
<reference evidence="3" key="1">
    <citation type="submission" date="2022-02" db="EMBL/GenBank/DDBJ databases">
        <authorList>
            <person name="Henning P.M."/>
            <person name="McCubbin A.G."/>
            <person name="Shore J.S."/>
        </authorList>
    </citation>
    <scope>NUCLEOTIDE SEQUENCE</scope>
    <source>
        <strain evidence="3">F60SS</strain>
        <tissue evidence="3">Leaves</tissue>
    </source>
</reference>
<dbReference type="Proteomes" id="UP001141552">
    <property type="component" value="Unassembled WGS sequence"/>
</dbReference>
<keyword evidence="2" id="KW-0472">Membrane</keyword>
<reference evidence="3" key="2">
    <citation type="journal article" date="2023" name="Plants (Basel)">
        <title>Annotation of the Turnera subulata (Passifloraceae) Draft Genome Reveals the S-Locus Evolved after the Divergence of Turneroideae from Passifloroideae in a Stepwise Manner.</title>
        <authorList>
            <person name="Henning P.M."/>
            <person name="Roalson E.H."/>
            <person name="Mir W."/>
            <person name="McCubbin A.G."/>
            <person name="Shore J.S."/>
        </authorList>
    </citation>
    <scope>NUCLEOTIDE SEQUENCE</scope>
    <source>
        <strain evidence="3">F60SS</strain>
    </source>
</reference>
<feature type="compositionally biased region" description="Polar residues" evidence="1">
    <location>
        <begin position="27"/>
        <end position="39"/>
    </location>
</feature>
<keyword evidence="4" id="KW-1185">Reference proteome</keyword>
<dbReference type="Pfam" id="PF11947">
    <property type="entry name" value="DUF3464"/>
    <property type="match status" value="1"/>
</dbReference>
<feature type="region of interest" description="Disordered" evidence="1">
    <location>
        <begin position="14"/>
        <end position="86"/>
    </location>
</feature>
<feature type="transmembrane region" description="Helical" evidence="2">
    <location>
        <begin position="94"/>
        <end position="117"/>
    </location>
</feature>
<proteinExistence type="predicted"/>
<evidence type="ECO:0000256" key="2">
    <source>
        <dbReference type="SAM" id="Phobius"/>
    </source>
</evidence>
<accession>A0A9Q0J9Y4</accession>
<gene>
    <name evidence="3" type="ORF">Tsubulata_036243</name>
</gene>
<evidence type="ECO:0000256" key="1">
    <source>
        <dbReference type="SAM" id="MobiDB-lite"/>
    </source>
</evidence>
<protein>
    <submittedName>
        <fullName evidence="3">Uncharacterized protein</fullName>
    </submittedName>
</protein>
<feature type="transmembrane region" description="Helical" evidence="2">
    <location>
        <begin position="129"/>
        <end position="152"/>
    </location>
</feature>
<evidence type="ECO:0000313" key="4">
    <source>
        <dbReference type="Proteomes" id="UP001141552"/>
    </source>
</evidence>
<name>A0A9Q0J9Y4_9ROSI</name>
<dbReference type="OrthoDB" id="678088at2759"/>
<organism evidence="3 4">
    <name type="scientific">Turnera subulata</name>
    <dbReference type="NCBI Taxonomy" id="218843"/>
    <lineage>
        <taxon>Eukaryota</taxon>
        <taxon>Viridiplantae</taxon>
        <taxon>Streptophyta</taxon>
        <taxon>Embryophyta</taxon>
        <taxon>Tracheophyta</taxon>
        <taxon>Spermatophyta</taxon>
        <taxon>Magnoliopsida</taxon>
        <taxon>eudicotyledons</taxon>
        <taxon>Gunneridae</taxon>
        <taxon>Pentapetalae</taxon>
        <taxon>rosids</taxon>
        <taxon>fabids</taxon>
        <taxon>Malpighiales</taxon>
        <taxon>Passifloraceae</taxon>
        <taxon>Turnera</taxon>
    </lineage>
</organism>
<dbReference type="InterPro" id="IPR021855">
    <property type="entry name" value="PAM68-like"/>
</dbReference>
<keyword evidence="2" id="KW-1133">Transmembrane helix</keyword>
<dbReference type="AlphaFoldDB" id="A0A9Q0J9Y4"/>
<sequence length="188" mass="20734">MNTTLSFSKTTLYPAKLPPWKKPKTRATVSSKSMQNLNKTPPKDWKLQANAKGFGSSTRSTPQGILQESGNNNKNERGNNDGDEPLPEEVFNRIIVRVLVSVGAPLALALGSMQLIGMAKKYQIWDVPLWVTYLTLLLTFGASTLGIAYGALSASLDPNKKGSLLGFEEAKQNWTEMWKEEDEGKSQM</sequence>
<evidence type="ECO:0000313" key="3">
    <source>
        <dbReference type="EMBL" id="KAJ4833759.1"/>
    </source>
</evidence>
<keyword evidence="2" id="KW-0812">Transmembrane</keyword>
<comment type="caution">
    <text evidence="3">The sequence shown here is derived from an EMBL/GenBank/DDBJ whole genome shotgun (WGS) entry which is preliminary data.</text>
</comment>